<evidence type="ECO:0000256" key="6">
    <source>
        <dbReference type="ARBA" id="ARBA00023132"/>
    </source>
</evidence>
<name>A0AAN6XE51_9PEZI</name>
<reference evidence="14" key="2">
    <citation type="submission" date="2023-05" db="EMBL/GenBank/DDBJ databases">
        <authorList>
            <consortium name="Lawrence Berkeley National Laboratory"/>
            <person name="Steindorff A."/>
            <person name="Hensen N."/>
            <person name="Bonometti L."/>
            <person name="Westerberg I."/>
            <person name="Brannstrom I.O."/>
            <person name="Guillou S."/>
            <person name="Cros-Aarteil S."/>
            <person name="Calhoun S."/>
            <person name="Haridas S."/>
            <person name="Kuo A."/>
            <person name="Mondo S."/>
            <person name="Pangilinan J."/>
            <person name="Riley R."/>
            <person name="Labutti K."/>
            <person name="Andreopoulos B."/>
            <person name="Lipzen A."/>
            <person name="Chen C."/>
            <person name="Yanf M."/>
            <person name="Daum C."/>
            <person name="Ng V."/>
            <person name="Clum A."/>
            <person name="Ohm R."/>
            <person name="Martin F."/>
            <person name="Silar P."/>
            <person name="Natvig D."/>
            <person name="Lalanne C."/>
            <person name="Gautier V."/>
            <person name="Ament-Velasquez S.L."/>
            <person name="Kruys A."/>
            <person name="Hutchinson M.I."/>
            <person name="Powell A.J."/>
            <person name="Barry K."/>
            <person name="Miller A.N."/>
            <person name="Grigoriev I.V."/>
            <person name="Debuchy R."/>
            <person name="Gladieux P."/>
            <person name="Thoren M.H."/>
            <person name="Johannesson H."/>
        </authorList>
    </citation>
    <scope>NUCLEOTIDE SEQUENCE</scope>
    <source>
        <strain evidence="14">CBS 315.58</strain>
    </source>
</reference>
<feature type="region of interest" description="Disordered" evidence="10">
    <location>
        <begin position="453"/>
        <end position="476"/>
    </location>
</feature>
<evidence type="ECO:0000256" key="10">
    <source>
        <dbReference type="SAM" id="MobiDB-lite"/>
    </source>
</evidence>
<evidence type="ECO:0000256" key="7">
    <source>
        <dbReference type="ARBA" id="ARBA00023242"/>
    </source>
</evidence>
<sequence>MAAPTDKTYFPPLEDCLKGKTSLLSWRLVASALEDPNSDRLASAAVSGFLRDGYVHQLLKEPSKPFEPPTNQSKLDFQTKTGAINVVPSPNDPYDFKVIKDDATWLSKNANVNEVAALRIVVVEYQSRAHSHLTGPFSTQDAANIREAAGVSDAQASSFLSSLDVVAVVDAEANWAEFESQTKRRQRLIATYLSERRSFLASADALTTFLLHSRPDMRTPATDELRQDIMRAAFNWDDRAFQVSDPTLLKAMAPTYFAMLAKLVEHTEMGPADVEETVLTPQIELDWRRTSITEVIHAMSLAFQIMDLEGPQFHSPDLVNQWFTFLDLYRFMEPVMPLLEQHDMLIELVLPLRSLMTVITLKLLNIDRALLYLSPPEDVDRTEVLVDGEEPYLNSAELLSKIHSLLQVATNLGVPMATPVAFAWSLIIHQMHVGYQDRAERRDLINNQRARGTFESEAIAPPSPPEGRQRRNSGGSLISIEQSPYDAFLEAENLERDMQVAESMAVAATSRGYVYEVISQMISCLGSGETGAFRSMIGARSRLVFQDLLKRTFHVVGYQVEPLSSLLFLLSGNKQYWDISSEAPNSAALDLYTQMLTDPILKTQYTEQSHNRYPYEFIPFTEICRSLLAALVCDKQGSEQVIGWLYKTPSLTIEWNPEWDRYYHLVNEDENTNSFRVDADIDLFAARTMRKVSPQERFTIPSGTYGRFVTDVGRVAKLEFEHSGLALLGKRLEVHLTGGMWENALGPLSNDDVAQAIALLATVLRTEVLRSTGKSSKPNTESAIKVLQETSSCLPCNNDIIKIVCGLLTSLIEEDPTQLDASKFKIMTACLQFLHSILPVVPGRVWSYMSSCGLINSEGRSGRLSRIIGNLEMYAERVEFLQSTVKLFSGLVDNAMSSAAQRRTSASPNARVRIDENPWAGMSEKILSQVCLSIAQTAVDIFENSATWRFESEGSESIVITEVVNIMASMLLYTYSMGSPESPKSLTSCLLDASRYIIEGFLAPASSSLRFQPLLTSFLAAFKITGSTLYPYRSRVVSERLTGVVSFATIILRVASFLDHPTAAIQTQLFKCAALVARLPAIKHSFKTPAIALLSALVENAGKGTGEPPSLLGYLGPQISHSFIQIASQLDKPFDRIPEAVSTWNFFSIILRNRQQWMANCLLTGKTPRQALRGDSQMAEISPDSVLSTALEKLKLIATLPSQESLAILDFFTSAQNYWAWTIFAMQKDKSFLDNLRSYVKDLKAPELVFKNDPAEAGYQARIAAYIAETFAMQLYHLRQMRQEQDFATKVVEDLDYFLRHGVQVADYNASLHSNFAKNFSQRYSGLELDDFKRTVLVPKNLGTQYYYAMDFAEKMLGYDAGWAGAGTRQNGFRTEMKKANLNLSLVEAEVTLFHAWEYLILELSSCLLPKSGIIARQMIQVAEQCLEANQRPSAPDHIFVRLAESRANLTLTLLKRLADCSQLPKDFTQLLTLVVAAINGADNPYVSENIPYFRTLLRILFVTLRATKLSTNAPAPQKSSRETSVAITQLVITILDRVVAQSFRALAGLVHEPGSPTEPDDMALITGILQACLAIPGLDQCQLQIINIMSNHNVAQVATSLFSWSDKLVGPNGDPVYGEIALLFLLELSTLPQIAEHLAVNGILGHITSANIAGFLRRKSITPFTESASKMRCYSIWSRALLPMLINILGALGPTIAPEVAFVLNQFPNLLESSIQRLAAPGMDRTISTASFGPEEGSRHPFYITLATMNEIHSLSLLAKVLGAYRENNTRDIPEVTGWDSGKVLEHVESWLSSRKVLRERLLPLTEREREWWGMKSAGGGDSQTVLEEKVVAVMEGVRDVLMAGEGEE</sequence>
<gene>
    <name evidence="14" type="ORF">QBC40DRAFT_314110</name>
</gene>
<dbReference type="Pfam" id="PF18378">
    <property type="entry name" value="Nup188_C"/>
    <property type="match status" value="1"/>
</dbReference>
<dbReference type="GO" id="GO:0051028">
    <property type="term" value="P:mRNA transport"/>
    <property type="evidence" value="ECO:0007669"/>
    <property type="project" value="UniProtKB-KW"/>
</dbReference>
<comment type="subcellular location">
    <subcellularLocation>
        <location evidence="1">Nucleus</location>
        <location evidence="1">Nuclear pore complex</location>
    </subcellularLocation>
</comment>
<keyword evidence="4" id="KW-0653">Protein transport</keyword>
<dbReference type="Gene3D" id="1.25.10.70">
    <property type="match status" value="1"/>
</dbReference>
<reference evidence="14" key="1">
    <citation type="journal article" date="2023" name="Mol. Phylogenet. Evol.">
        <title>Genome-scale phylogeny and comparative genomics of the fungal order Sordariales.</title>
        <authorList>
            <person name="Hensen N."/>
            <person name="Bonometti L."/>
            <person name="Westerberg I."/>
            <person name="Brannstrom I.O."/>
            <person name="Guillou S."/>
            <person name="Cros-Aarteil S."/>
            <person name="Calhoun S."/>
            <person name="Haridas S."/>
            <person name="Kuo A."/>
            <person name="Mondo S."/>
            <person name="Pangilinan J."/>
            <person name="Riley R."/>
            <person name="LaButti K."/>
            <person name="Andreopoulos B."/>
            <person name="Lipzen A."/>
            <person name="Chen C."/>
            <person name="Yan M."/>
            <person name="Daum C."/>
            <person name="Ng V."/>
            <person name="Clum A."/>
            <person name="Steindorff A."/>
            <person name="Ohm R.A."/>
            <person name="Martin F."/>
            <person name="Silar P."/>
            <person name="Natvig D.O."/>
            <person name="Lalanne C."/>
            <person name="Gautier V."/>
            <person name="Ament-Velasquez S.L."/>
            <person name="Kruys A."/>
            <person name="Hutchinson M.I."/>
            <person name="Powell A.J."/>
            <person name="Barry K."/>
            <person name="Miller A.N."/>
            <person name="Grigoriev I.V."/>
            <person name="Debuchy R."/>
            <person name="Gladieux P."/>
            <person name="Hiltunen Thoren M."/>
            <person name="Johannesson H."/>
        </authorList>
    </citation>
    <scope>NUCLEOTIDE SEQUENCE</scope>
    <source>
        <strain evidence="14">CBS 315.58</strain>
    </source>
</reference>
<dbReference type="InterPro" id="IPR041634">
    <property type="entry name" value="Nup188_C"/>
</dbReference>
<evidence type="ECO:0000313" key="15">
    <source>
        <dbReference type="Proteomes" id="UP001303160"/>
    </source>
</evidence>
<evidence type="ECO:0000313" key="14">
    <source>
        <dbReference type="EMBL" id="KAK4196137.1"/>
    </source>
</evidence>
<dbReference type="Pfam" id="PF21093">
    <property type="entry name" value="Nup188_N-subdom_III"/>
    <property type="match status" value="1"/>
</dbReference>
<keyword evidence="15" id="KW-1185">Reference proteome</keyword>
<protein>
    <recommendedName>
        <fullName evidence="9">Nucleoporin NUP188</fullName>
    </recommendedName>
</protein>
<dbReference type="GO" id="GO:0044611">
    <property type="term" value="C:nuclear pore inner ring"/>
    <property type="evidence" value="ECO:0007669"/>
    <property type="project" value="TreeGrafter"/>
</dbReference>
<comment type="similarity">
    <text evidence="8">Belongs to the Nup188 family.</text>
</comment>
<dbReference type="Pfam" id="PF10487">
    <property type="entry name" value="Nup188_N"/>
    <property type="match status" value="1"/>
</dbReference>
<keyword evidence="7" id="KW-0539">Nucleus</keyword>
<dbReference type="InterPro" id="IPR048883">
    <property type="entry name" value="Nup188_N-subdom_III"/>
</dbReference>
<evidence type="ECO:0000259" key="13">
    <source>
        <dbReference type="Pfam" id="PF21093"/>
    </source>
</evidence>
<evidence type="ECO:0000256" key="1">
    <source>
        <dbReference type="ARBA" id="ARBA00004567"/>
    </source>
</evidence>
<organism evidence="14 15">
    <name type="scientific">Triangularia verruculosa</name>
    <dbReference type="NCBI Taxonomy" id="2587418"/>
    <lineage>
        <taxon>Eukaryota</taxon>
        <taxon>Fungi</taxon>
        <taxon>Dikarya</taxon>
        <taxon>Ascomycota</taxon>
        <taxon>Pezizomycotina</taxon>
        <taxon>Sordariomycetes</taxon>
        <taxon>Sordariomycetidae</taxon>
        <taxon>Sordariales</taxon>
        <taxon>Podosporaceae</taxon>
        <taxon>Triangularia</taxon>
    </lineage>
</organism>
<dbReference type="InterPro" id="IPR044840">
    <property type="entry name" value="Nup188"/>
</dbReference>
<evidence type="ECO:0000256" key="9">
    <source>
        <dbReference type="ARBA" id="ARBA00040174"/>
    </source>
</evidence>
<feature type="domain" description="Nucleoporin Nup188 N-terminal" evidence="11">
    <location>
        <begin position="56"/>
        <end position="441"/>
    </location>
</feature>
<feature type="domain" description="Nuclear pore protein Nup188 C-terminal" evidence="12">
    <location>
        <begin position="1471"/>
        <end position="1843"/>
    </location>
</feature>
<evidence type="ECO:0000256" key="4">
    <source>
        <dbReference type="ARBA" id="ARBA00022927"/>
    </source>
</evidence>
<evidence type="ECO:0000259" key="11">
    <source>
        <dbReference type="Pfam" id="PF10487"/>
    </source>
</evidence>
<keyword evidence="5" id="KW-0811">Translocation</keyword>
<evidence type="ECO:0000259" key="12">
    <source>
        <dbReference type="Pfam" id="PF18378"/>
    </source>
</evidence>
<evidence type="ECO:0000256" key="3">
    <source>
        <dbReference type="ARBA" id="ARBA00022816"/>
    </source>
</evidence>
<dbReference type="Proteomes" id="UP001303160">
    <property type="component" value="Unassembled WGS sequence"/>
</dbReference>
<dbReference type="EMBL" id="MU863992">
    <property type="protein sequence ID" value="KAK4196137.1"/>
    <property type="molecule type" value="Genomic_DNA"/>
</dbReference>
<keyword evidence="2" id="KW-0813">Transport</keyword>
<keyword evidence="6" id="KW-0906">Nuclear pore complex</keyword>
<feature type="domain" description="Nucleoporin Nup188 N-terminal subdomain III" evidence="13">
    <location>
        <begin position="768"/>
        <end position="1166"/>
    </location>
</feature>
<dbReference type="Pfam" id="PF21094">
    <property type="entry name" value="Nup188_SH3-like"/>
    <property type="match status" value="1"/>
</dbReference>
<dbReference type="GO" id="GO:0006606">
    <property type="term" value="P:protein import into nucleus"/>
    <property type="evidence" value="ECO:0007669"/>
    <property type="project" value="TreeGrafter"/>
</dbReference>
<dbReference type="PANTHER" id="PTHR31431">
    <property type="entry name" value="NUCLEOPORIN NUP188 HOMOLOG"/>
    <property type="match status" value="1"/>
</dbReference>
<dbReference type="PANTHER" id="PTHR31431:SF1">
    <property type="entry name" value="NUCLEOPORIN NUP188"/>
    <property type="match status" value="1"/>
</dbReference>
<evidence type="ECO:0000256" key="2">
    <source>
        <dbReference type="ARBA" id="ARBA00022448"/>
    </source>
</evidence>
<accession>A0AAN6XE51</accession>
<evidence type="ECO:0000256" key="5">
    <source>
        <dbReference type="ARBA" id="ARBA00023010"/>
    </source>
</evidence>
<dbReference type="GO" id="GO:0017056">
    <property type="term" value="F:structural constituent of nuclear pore"/>
    <property type="evidence" value="ECO:0007669"/>
    <property type="project" value="InterPro"/>
</dbReference>
<keyword evidence="3" id="KW-0509">mRNA transport</keyword>
<dbReference type="GO" id="GO:0006405">
    <property type="term" value="P:RNA export from nucleus"/>
    <property type="evidence" value="ECO:0007669"/>
    <property type="project" value="TreeGrafter"/>
</dbReference>
<dbReference type="InterPro" id="IPR018864">
    <property type="entry name" value="Nucleoporin_Nup188_N"/>
</dbReference>
<evidence type="ECO:0000256" key="8">
    <source>
        <dbReference type="ARBA" id="ARBA00038387"/>
    </source>
</evidence>
<proteinExistence type="inferred from homology"/>
<comment type="caution">
    <text evidence="14">The sequence shown here is derived from an EMBL/GenBank/DDBJ whole genome shotgun (WGS) entry which is preliminary data.</text>
</comment>